<reference evidence="3" key="2">
    <citation type="submission" date="2016-04" db="EMBL/GenBank/DDBJ databases">
        <title>Complete Genome and Plasmid Sequences for Rhodococcus fascians D188 and Draft Sequences for Rhodococcus spp. Isolates PBTS 1 and PBTS 2.</title>
        <authorList>
            <person name="Stamer R."/>
            <person name="Vereecke D."/>
            <person name="Zhang Y."/>
            <person name="Schilkey F."/>
            <person name="Devitt N."/>
            <person name="Randall J."/>
        </authorList>
    </citation>
    <scope>NUCLEOTIDE SEQUENCE [LARGE SCALE GENOMIC DNA]</scope>
    <source>
        <strain evidence="3">PBTS2</strain>
    </source>
</reference>
<organism evidence="2 3">
    <name type="scientific">Rhodococcoides fascians</name>
    <name type="common">Rhodococcus fascians</name>
    <dbReference type="NCBI Taxonomy" id="1828"/>
    <lineage>
        <taxon>Bacteria</taxon>
        <taxon>Bacillati</taxon>
        <taxon>Actinomycetota</taxon>
        <taxon>Actinomycetes</taxon>
        <taxon>Mycobacteriales</taxon>
        <taxon>Nocardiaceae</taxon>
        <taxon>Rhodococcoides</taxon>
    </lineage>
</organism>
<dbReference type="RefSeq" id="WP_063216688.1">
    <property type="nucleotide sequence ID" value="NZ_CP015220.1"/>
</dbReference>
<dbReference type="SUPFAM" id="SSF46785">
    <property type="entry name" value="Winged helix' DNA-binding domain"/>
    <property type="match status" value="1"/>
</dbReference>
<dbReference type="PANTHER" id="PTHR37318:SF1">
    <property type="entry name" value="BSL7504 PROTEIN"/>
    <property type="match status" value="1"/>
</dbReference>
<dbReference type="Proteomes" id="UP000076038">
    <property type="component" value="Chromosome"/>
</dbReference>
<evidence type="ECO:0000313" key="3">
    <source>
        <dbReference type="Proteomes" id="UP000076038"/>
    </source>
</evidence>
<name>A0A143QS97_RHOFA</name>
<protein>
    <recommendedName>
        <fullName evidence="1">Winged helix DNA-binding domain-containing protein</fullName>
    </recommendedName>
</protein>
<reference evidence="2 3" key="1">
    <citation type="journal article" date="2016" name="Genome Announc.">
        <title>Complete Genome and Plasmid Sequences for Rhodococcus fascians D188 and Draft Sequences for Rhodococcus Isolates PBTS 1 and PBTS 2.</title>
        <authorList>
            <person name="Stamler R.A."/>
            <person name="Vereecke D."/>
            <person name="Zhang Y."/>
            <person name="Schilkey F."/>
            <person name="Devitt N."/>
            <person name="Randall J.J."/>
        </authorList>
    </citation>
    <scope>NUCLEOTIDE SEQUENCE [LARGE SCALE GENOMIC DNA]</scope>
    <source>
        <strain evidence="2 3">PBTS2</strain>
    </source>
</reference>
<sequence>MTDDLDPIIHPANRLRICALLAAGTTLELAVVKEHSGLSASALSKQVAALVDAGYVDQQRSRTDSRRMWLSLTREGKTAYRRHVAALRAILAEAEARPSETGR</sequence>
<dbReference type="InterPro" id="IPR036390">
    <property type="entry name" value="WH_DNA-bd_sf"/>
</dbReference>
<evidence type="ECO:0000259" key="1">
    <source>
        <dbReference type="Pfam" id="PF13601"/>
    </source>
</evidence>
<dbReference type="Gene3D" id="1.10.10.10">
    <property type="entry name" value="Winged helix-like DNA-binding domain superfamily/Winged helix DNA-binding domain"/>
    <property type="match status" value="1"/>
</dbReference>
<gene>
    <name evidence="2" type="ORF">A3Q41_04111</name>
</gene>
<dbReference type="OrthoDB" id="4952043at2"/>
<accession>A0A143QS97</accession>
<dbReference type="PANTHER" id="PTHR37318">
    <property type="entry name" value="BSL7504 PROTEIN"/>
    <property type="match status" value="1"/>
</dbReference>
<dbReference type="Pfam" id="PF13601">
    <property type="entry name" value="HTH_34"/>
    <property type="match status" value="1"/>
</dbReference>
<dbReference type="KEGG" id="rhs:A3Q41_04111"/>
<dbReference type="InterPro" id="IPR036388">
    <property type="entry name" value="WH-like_DNA-bd_sf"/>
</dbReference>
<evidence type="ECO:0000313" key="2">
    <source>
        <dbReference type="EMBL" id="AMY25392.1"/>
    </source>
</evidence>
<dbReference type="PATRIC" id="fig|1653479.3.peg.4168"/>
<feature type="domain" description="Winged helix DNA-binding" evidence="1">
    <location>
        <begin position="14"/>
        <end position="91"/>
    </location>
</feature>
<dbReference type="EMBL" id="CP015220">
    <property type="protein sequence ID" value="AMY25392.1"/>
    <property type="molecule type" value="Genomic_DNA"/>
</dbReference>
<proteinExistence type="predicted"/>
<keyword evidence="3" id="KW-1185">Reference proteome</keyword>
<dbReference type="InterPro" id="IPR027395">
    <property type="entry name" value="WH_DNA-bd_dom"/>
</dbReference>
<dbReference type="AlphaFoldDB" id="A0A143QS97"/>